<comment type="caution">
    <text evidence="4">The sequence shown here is derived from an EMBL/GenBank/DDBJ whole genome shotgun (WGS) entry which is preliminary data.</text>
</comment>
<evidence type="ECO:0000256" key="2">
    <source>
        <dbReference type="SAM" id="Phobius"/>
    </source>
</evidence>
<evidence type="ECO:0000256" key="1">
    <source>
        <dbReference type="SAM" id="MobiDB-lite"/>
    </source>
</evidence>
<evidence type="ECO:0008006" key="6">
    <source>
        <dbReference type="Google" id="ProtNLM"/>
    </source>
</evidence>
<dbReference type="PATRIC" id="fig|1705561.3.peg.4848"/>
<feature type="compositionally biased region" description="Basic and acidic residues" evidence="1">
    <location>
        <begin position="289"/>
        <end position="302"/>
    </location>
</feature>
<dbReference type="OrthoDB" id="9804723at2"/>
<name>A0A0M9BKM6_9BACL</name>
<sequence>MKRKAMHLITILCILVMFLPTVVFAEDKNETSIIVATGKDVPTGGILGSLPEKYPANAVEFVTQDGVKLTGYVLGNSNKGITLGHENGWMVDSWLPFAERLVKEGYMVTLWAFRNDEPSDSVSGEATYRRDLDVLAAAQVLRERGATKILAMGASIGGTSTAVAAPNIPELVGLGILSSPRQFGVNPAISALEAVKKVEVPSFFAVSEEDPTGSYYDEVKALYEASASKQKQFNILHSSEHGTDMLSEEGSYSKRSKEDSTVKLKQERIALADKLLLFVNNSFGQTTRTDGDRNETSKKTTDYVDSSKSSDNTSDYIDKNKTEKSAFMNPAIIGVGILFLLAIVASIIVKKKR</sequence>
<dbReference type="RefSeq" id="WP_053783055.1">
    <property type="nucleotide sequence ID" value="NZ_LITU01000074.1"/>
</dbReference>
<evidence type="ECO:0000313" key="4">
    <source>
        <dbReference type="EMBL" id="KOY14133.1"/>
    </source>
</evidence>
<keyword evidence="3" id="KW-0732">Signal</keyword>
<dbReference type="InterPro" id="IPR029058">
    <property type="entry name" value="AB_hydrolase_fold"/>
</dbReference>
<dbReference type="Proteomes" id="UP000037688">
    <property type="component" value="Unassembled WGS sequence"/>
</dbReference>
<dbReference type="AlphaFoldDB" id="A0A0M9BKM6"/>
<dbReference type="EMBL" id="LITU01000074">
    <property type="protein sequence ID" value="KOY14133.1"/>
    <property type="molecule type" value="Genomic_DNA"/>
</dbReference>
<gene>
    <name evidence="4" type="ORF">AMS66_23195</name>
</gene>
<keyword evidence="2" id="KW-0812">Transmembrane</keyword>
<keyword evidence="5" id="KW-1185">Reference proteome</keyword>
<keyword evidence="2" id="KW-0472">Membrane</keyword>
<reference evidence="4 5" key="1">
    <citation type="submission" date="2015-08" db="EMBL/GenBank/DDBJ databases">
        <title>Draft genome sequence of cellulolytic and xylanolytic Paenibacillus sp. A59, isolated from a decaying forest soil from Patagonia, Argentina.</title>
        <authorList>
            <person name="Ghio S."/>
            <person name="Caceres A.M."/>
            <person name="Talia P."/>
            <person name="Grasso D."/>
            <person name="Campos E."/>
        </authorList>
    </citation>
    <scope>NUCLEOTIDE SEQUENCE [LARGE SCALE GENOMIC DNA]</scope>
    <source>
        <strain evidence="4 5">A59</strain>
    </source>
</reference>
<accession>A0A0M9BKM6</accession>
<feature type="region of interest" description="Disordered" evidence="1">
    <location>
        <begin position="287"/>
        <end position="317"/>
    </location>
</feature>
<protein>
    <recommendedName>
        <fullName evidence="6">Alpha/beta hydrolase</fullName>
    </recommendedName>
</protein>
<evidence type="ECO:0000313" key="5">
    <source>
        <dbReference type="Proteomes" id="UP000037688"/>
    </source>
</evidence>
<feature type="compositionally biased region" description="Polar residues" evidence="1">
    <location>
        <begin position="303"/>
        <end position="315"/>
    </location>
</feature>
<organism evidence="4 5">
    <name type="scientific">Paenibacillus xylanivorans</name>
    <dbReference type="NCBI Taxonomy" id="1705561"/>
    <lineage>
        <taxon>Bacteria</taxon>
        <taxon>Bacillati</taxon>
        <taxon>Bacillota</taxon>
        <taxon>Bacilli</taxon>
        <taxon>Bacillales</taxon>
        <taxon>Paenibacillaceae</taxon>
        <taxon>Paenibacillus</taxon>
    </lineage>
</organism>
<keyword evidence="2" id="KW-1133">Transmembrane helix</keyword>
<feature type="region of interest" description="Disordered" evidence="1">
    <location>
        <begin position="238"/>
        <end position="259"/>
    </location>
</feature>
<feature type="chain" id="PRO_5005832173" description="Alpha/beta hydrolase" evidence="3">
    <location>
        <begin position="26"/>
        <end position="353"/>
    </location>
</feature>
<dbReference type="Gene3D" id="3.40.50.1820">
    <property type="entry name" value="alpha/beta hydrolase"/>
    <property type="match status" value="1"/>
</dbReference>
<dbReference type="SUPFAM" id="SSF53474">
    <property type="entry name" value="alpha/beta-Hydrolases"/>
    <property type="match status" value="1"/>
</dbReference>
<feature type="signal peptide" evidence="3">
    <location>
        <begin position="1"/>
        <end position="25"/>
    </location>
</feature>
<proteinExistence type="predicted"/>
<evidence type="ECO:0000256" key="3">
    <source>
        <dbReference type="SAM" id="SignalP"/>
    </source>
</evidence>
<feature type="transmembrane region" description="Helical" evidence="2">
    <location>
        <begin position="327"/>
        <end position="349"/>
    </location>
</feature>